<accession>A0ABV0XEY0</accession>
<organism evidence="2 3">
    <name type="scientific">Ameca splendens</name>
    <dbReference type="NCBI Taxonomy" id="208324"/>
    <lineage>
        <taxon>Eukaryota</taxon>
        <taxon>Metazoa</taxon>
        <taxon>Chordata</taxon>
        <taxon>Craniata</taxon>
        <taxon>Vertebrata</taxon>
        <taxon>Euteleostomi</taxon>
        <taxon>Actinopterygii</taxon>
        <taxon>Neopterygii</taxon>
        <taxon>Teleostei</taxon>
        <taxon>Neoteleostei</taxon>
        <taxon>Acanthomorphata</taxon>
        <taxon>Ovalentaria</taxon>
        <taxon>Atherinomorphae</taxon>
        <taxon>Cyprinodontiformes</taxon>
        <taxon>Goodeidae</taxon>
        <taxon>Ameca</taxon>
    </lineage>
</organism>
<dbReference type="InterPro" id="IPR036134">
    <property type="entry name" value="Crypto/Photolyase_FAD-like_sf"/>
</dbReference>
<evidence type="ECO:0000313" key="2">
    <source>
        <dbReference type="EMBL" id="MEQ2280007.1"/>
    </source>
</evidence>
<dbReference type="PANTHER" id="PTHR11455:SF9">
    <property type="entry name" value="CRYPTOCHROME CIRCADIAN CLOCK 5 ISOFORM X1"/>
    <property type="match status" value="1"/>
</dbReference>
<dbReference type="InterPro" id="IPR002081">
    <property type="entry name" value="Cryptochrome/DNA_photolyase_1"/>
</dbReference>
<sequence length="132" mass="15132">AWVCSFEKPQTSPNSLSPSTTVLSPYITFGCLSARTFWWRLTEVYQGRKHSGPPVSLHGQLLWREFFYTGSVGINNFNKMEGNPVCIQVDWDTNPEYLAAWREVLVLNVGQFGIGDNYYFFSNEFVSNDVFL</sequence>
<gene>
    <name evidence="2" type="ORF">AMECASPLE_015068</name>
</gene>
<dbReference type="Gene3D" id="1.25.40.80">
    <property type="match status" value="1"/>
</dbReference>
<comment type="caution">
    <text evidence="2">The sequence shown here is derived from an EMBL/GenBank/DDBJ whole genome shotgun (WGS) entry which is preliminary data.</text>
</comment>
<feature type="non-terminal residue" evidence="2">
    <location>
        <position position="1"/>
    </location>
</feature>
<name>A0ABV0XEY0_9TELE</name>
<keyword evidence="3" id="KW-1185">Reference proteome</keyword>
<dbReference type="EMBL" id="JAHRIP010001046">
    <property type="protein sequence ID" value="MEQ2280007.1"/>
    <property type="molecule type" value="Genomic_DNA"/>
</dbReference>
<evidence type="ECO:0000256" key="1">
    <source>
        <dbReference type="ARBA" id="ARBA00005862"/>
    </source>
</evidence>
<evidence type="ECO:0000313" key="3">
    <source>
        <dbReference type="Proteomes" id="UP001469553"/>
    </source>
</evidence>
<dbReference type="Proteomes" id="UP001469553">
    <property type="component" value="Unassembled WGS sequence"/>
</dbReference>
<protein>
    <submittedName>
        <fullName evidence="2">Uncharacterized protein</fullName>
    </submittedName>
</protein>
<comment type="similarity">
    <text evidence="1">Belongs to the DNA photolyase class-1 family.</text>
</comment>
<proteinExistence type="inferred from homology"/>
<dbReference type="SUPFAM" id="SSF48173">
    <property type="entry name" value="Cryptochrome/photolyase FAD-binding domain"/>
    <property type="match status" value="1"/>
</dbReference>
<reference evidence="2 3" key="1">
    <citation type="submission" date="2021-06" db="EMBL/GenBank/DDBJ databases">
        <authorList>
            <person name="Palmer J.M."/>
        </authorList>
    </citation>
    <scope>NUCLEOTIDE SEQUENCE [LARGE SCALE GENOMIC DNA]</scope>
    <source>
        <strain evidence="2 3">AS_MEX2019</strain>
        <tissue evidence="2">Muscle</tissue>
    </source>
</reference>
<dbReference type="PANTHER" id="PTHR11455">
    <property type="entry name" value="CRYPTOCHROME"/>
    <property type="match status" value="1"/>
</dbReference>